<proteinExistence type="predicted"/>
<evidence type="ECO:0000256" key="1">
    <source>
        <dbReference type="SAM" id="MobiDB-lite"/>
    </source>
</evidence>
<evidence type="ECO:0000313" key="2">
    <source>
        <dbReference type="EMBL" id="RXG84187.1"/>
    </source>
</evidence>
<keyword evidence="4" id="KW-1185">Reference proteome</keyword>
<dbReference type="AlphaFoldDB" id="A0A4Q0Q5V5"/>
<dbReference type="Proteomes" id="UP000290174">
    <property type="component" value="Unassembled WGS sequence"/>
</dbReference>
<name>A0A4Q0Q5V5_9BRAD</name>
<evidence type="ECO:0000313" key="5">
    <source>
        <dbReference type="Proteomes" id="UP000290174"/>
    </source>
</evidence>
<dbReference type="EMBL" id="RDRA01000007">
    <property type="protein sequence ID" value="RXG95556.1"/>
    <property type="molecule type" value="Genomic_DNA"/>
</dbReference>
<accession>A0A4Q0Q5V5</accession>
<organism evidence="2 5">
    <name type="scientific">Bradyrhizobium zhanjiangense</name>
    <dbReference type="NCBI Taxonomy" id="1325107"/>
    <lineage>
        <taxon>Bacteria</taxon>
        <taxon>Pseudomonadati</taxon>
        <taxon>Pseudomonadota</taxon>
        <taxon>Alphaproteobacteria</taxon>
        <taxon>Hyphomicrobiales</taxon>
        <taxon>Nitrobacteraceae</taxon>
        <taxon>Bradyrhizobium</taxon>
    </lineage>
</organism>
<evidence type="ECO:0000313" key="4">
    <source>
        <dbReference type="Proteomes" id="UP000289946"/>
    </source>
</evidence>
<dbReference type="Proteomes" id="UP000289946">
    <property type="component" value="Unassembled WGS sequence"/>
</dbReference>
<feature type="region of interest" description="Disordered" evidence="1">
    <location>
        <begin position="49"/>
        <end position="91"/>
    </location>
</feature>
<protein>
    <submittedName>
        <fullName evidence="2">Uncharacterized protein</fullName>
    </submittedName>
</protein>
<evidence type="ECO:0000313" key="3">
    <source>
        <dbReference type="EMBL" id="RXG95556.1"/>
    </source>
</evidence>
<dbReference type="EMBL" id="RKMK01000079">
    <property type="protein sequence ID" value="RXG84187.1"/>
    <property type="molecule type" value="Genomic_DNA"/>
</dbReference>
<feature type="compositionally biased region" description="Low complexity" evidence="1">
    <location>
        <begin position="64"/>
        <end position="79"/>
    </location>
</feature>
<gene>
    <name evidence="2" type="ORF">EAS61_39710</name>
    <name evidence="3" type="ORF">EAS62_13810</name>
</gene>
<sequence>MGRKAWRPVLAVIPRESGESSTPRPHRLITVVSAYWIARSSRAMTAEYTATTENVAPTPPRPRAWPASPALPSSRSAASVRGCRSRNWCRP</sequence>
<comment type="caution">
    <text evidence="2">The sequence shown here is derived from an EMBL/GenBank/DDBJ whole genome shotgun (WGS) entry which is preliminary data.</text>
</comment>
<reference evidence="2 5" key="1">
    <citation type="submission" date="2018-11" db="EMBL/GenBank/DDBJ databases">
        <title>Bradyrhizobium sp. nov., isolated from effective nodules of peanut in China.</title>
        <authorList>
            <person name="Li Y."/>
        </authorList>
    </citation>
    <scope>NUCLEOTIDE SEQUENCE [LARGE SCALE GENOMIC DNA]</scope>
    <source>
        <strain evidence="2 5">CCBAU 51770</strain>
        <strain evidence="3 4">CCBAU 51781</strain>
    </source>
</reference>